<name>A0ABS2UN48_9ACTN</name>
<accession>A0ABS2UN48</accession>
<reference evidence="1 2" key="1">
    <citation type="journal article" date="2016" name="Arch. Microbiol.">
        <title>Streptomyces zhihengii sp. nov., isolated from rhizospheric soil of Psammosilene tunicoides.</title>
        <authorList>
            <person name="Huang M.J."/>
            <person name="Fei J.J."/>
            <person name="Salam N."/>
            <person name="Kim C.J."/>
            <person name="Hozzein W.N."/>
            <person name="Xiao M."/>
            <person name="Huang H.Q."/>
            <person name="Li W.J."/>
        </authorList>
    </citation>
    <scope>NUCLEOTIDE SEQUENCE [LARGE SCALE GENOMIC DNA]</scope>
    <source>
        <strain evidence="1 2">YIM T102</strain>
    </source>
</reference>
<proteinExistence type="predicted"/>
<sequence length="159" mass="17491">MILDDGESRVELTPVRYEFPGVVGNRYDDNWLVIGATVTTAEGSWSFTDAALLVDEAHQVTAWLRGAADGTVAVTGPDDGWMSPDTWFTEPVLAFSLAERDGDTALVRVHLSLEALPPWRTGADRPDIYQYWVHVQVATDDLRAAADAWAEALDAFPTR</sequence>
<gene>
    <name evidence="1" type="ORF">JE024_08480</name>
</gene>
<dbReference type="EMBL" id="JAFEJA010000001">
    <property type="protein sequence ID" value="MBM9618788.1"/>
    <property type="molecule type" value="Genomic_DNA"/>
</dbReference>
<dbReference type="Pfam" id="PF24716">
    <property type="entry name" value="WapI"/>
    <property type="match status" value="1"/>
</dbReference>
<dbReference type="InterPro" id="IPR056510">
    <property type="entry name" value="WapI"/>
</dbReference>
<keyword evidence="2" id="KW-1185">Reference proteome</keyword>
<evidence type="ECO:0000313" key="1">
    <source>
        <dbReference type="EMBL" id="MBM9618788.1"/>
    </source>
</evidence>
<dbReference type="RefSeq" id="WP_205373019.1">
    <property type="nucleotide sequence ID" value="NZ_JAFEJA010000001.1"/>
</dbReference>
<organism evidence="1 2">
    <name type="scientific">Streptomyces zhihengii</name>
    <dbReference type="NCBI Taxonomy" id="1818004"/>
    <lineage>
        <taxon>Bacteria</taxon>
        <taxon>Bacillati</taxon>
        <taxon>Actinomycetota</taxon>
        <taxon>Actinomycetes</taxon>
        <taxon>Kitasatosporales</taxon>
        <taxon>Streptomycetaceae</taxon>
        <taxon>Streptomyces</taxon>
    </lineage>
</organism>
<evidence type="ECO:0000313" key="2">
    <source>
        <dbReference type="Proteomes" id="UP000664109"/>
    </source>
</evidence>
<dbReference type="Proteomes" id="UP000664109">
    <property type="component" value="Unassembled WGS sequence"/>
</dbReference>
<comment type="caution">
    <text evidence="1">The sequence shown here is derived from an EMBL/GenBank/DDBJ whole genome shotgun (WGS) entry which is preliminary data.</text>
</comment>
<protein>
    <submittedName>
        <fullName evidence="1">Uncharacterized protein</fullName>
    </submittedName>
</protein>